<protein>
    <submittedName>
        <fullName evidence="1">936_t:CDS:1</fullName>
    </submittedName>
</protein>
<gene>
    <name evidence="1" type="ORF">FMOSSE_LOCUS4353</name>
</gene>
<dbReference type="EMBL" id="CAJVPP010000729">
    <property type="protein sequence ID" value="CAG8507386.1"/>
    <property type="molecule type" value="Genomic_DNA"/>
</dbReference>
<accession>A0A9N9F3I7</accession>
<name>A0A9N9F3I7_FUNMO</name>
<keyword evidence="2" id="KW-1185">Reference proteome</keyword>
<organism evidence="1 2">
    <name type="scientific">Funneliformis mosseae</name>
    <name type="common">Endomycorrhizal fungus</name>
    <name type="synonym">Glomus mosseae</name>
    <dbReference type="NCBI Taxonomy" id="27381"/>
    <lineage>
        <taxon>Eukaryota</taxon>
        <taxon>Fungi</taxon>
        <taxon>Fungi incertae sedis</taxon>
        <taxon>Mucoromycota</taxon>
        <taxon>Glomeromycotina</taxon>
        <taxon>Glomeromycetes</taxon>
        <taxon>Glomerales</taxon>
        <taxon>Glomeraceae</taxon>
        <taxon>Funneliformis</taxon>
    </lineage>
</organism>
<dbReference type="Proteomes" id="UP000789375">
    <property type="component" value="Unassembled WGS sequence"/>
</dbReference>
<dbReference type="AlphaFoldDB" id="A0A9N9F3I7"/>
<reference evidence="1" key="1">
    <citation type="submission" date="2021-06" db="EMBL/GenBank/DDBJ databases">
        <authorList>
            <person name="Kallberg Y."/>
            <person name="Tangrot J."/>
            <person name="Rosling A."/>
        </authorList>
    </citation>
    <scope>NUCLEOTIDE SEQUENCE</scope>
    <source>
        <strain evidence="1">87-6 pot B 2015</strain>
    </source>
</reference>
<evidence type="ECO:0000313" key="2">
    <source>
        <dbReference type="Proteomes" id="UP000789375"/>
    </source>
</evidence>
<comment type="caution">
    <text evidence="1">The sequence shown here is derived from an EMBL/GenBank/DDBJ whole genome shotgun (WGS) entry which is preliminary data.</text>
</comment>
<proteinExistence type="predicted"/>
<evidence type="ECO:0000313" key="1">
    <source>
        <dbReference type="EMBL" id="CAG8507386.1"/>
    </source>
</evidence>
<sequence>MDIKSLEILIIHGLKMEDELLGLFRKERQTAKLQYEEKKKHELDTNRKRLLFEELDRESSEIP</sequence>